<dbReference type="EMBL" id="APQL01000013">
    <property type="protein sequence ID" value="ENW02971.1"/>
    <property type="molecule type" value="Genomic_DNA"/>
</dbReference>
<evidence type="ECO:0000313" key="2">
    <source>
        <dbReference type="Proteomes" id="UP000017670"/>
    </source>
</evidence>
<proteinExistence type="predicted"/>
<gene>
    <name evidence="1" type="ORF">F933_03377</name>
</gene>
<dbReference type="GeneID" id="29858236"/>
<organism evidence="1 2">
    <name type="scientific">Acinetobacter beijerinckii CIP 110307</name>
    <dbReference type="NCBI Taxonomy" id="1217648"/>
    <lineage>
        <taxon>Bacteria</taxon>
        <taxon>Pseudomonadati</taxon>
        <taxon>Pseudomonadota</taxon>
        <taxon>Gammaproteobacteria</taxon>
        <taxon>Moraxellales</taxon>
        <taxon>Moraxellaceae</taxon>
        <taxon>Acinetobacter</taxon>
    </lineage>
</organism>
<dbReference type="eggNOG" id="ENOG5031SU6">
    <property type="taxonomic scope" value="Bacteria"/>
</dbReference>
<evidence type="ECO:0008006" key="3">
    <source>
        <dbReference type="Google" id="ProtNLM"/>
    </source>
</evidence>
<dbReference type="AlphaFoldDB" id="N9FDM3"/>
<dbReference type="STRING" id="262668.GCA_000931715_00089"/>
<evidence type="ECO:0000313" key="1">
    <source>
        <dbReference type="EMBL" id="ENW02971.1"/>
    </source>
</evidence>
<protein>
    <recommendedName>
        <fullName evidence="3">HicB-like antitoxin of toxin-antitoxin system domain-containing protein</fullName>
    </recommendedName>
</protein>
<comment type="caution">
    <text evidence="1">The sequence shown here is derived from an EMBL/GenBank/DDBJ whole genome shotgun (WGS) entry which is preliminary data.</text>
</comment>
<dbReference type="Proteomes" id="UP000017670">
    <property type="component" value="Unassembled WGS sequence"/>
</dbReference>
<accession>N9FDM3</accession>
<dbReference type="HOGENOM" id="CLU_1965726_0_0_6"/>
<keyword evidence="2" id="KW-1185">Reference proteome</keyword>
<sequence length="127" mass="14808">MLKMNLIYPVIKRKEHGTLSFHSKDFNLHVEAESVPEGIRKIKDQMVLKITEIAKSGNPLPDPDLELDEPGVIFIEIDSSLAKYRVERVNMTIPVNQLKWMDDRSLNKSNYVSELIWEDMKRQTQIK</sequence>
<reference evidence="1 2" key="1">
    <citation type="submission" date="2013-02" db="EMBL/GenBank/DDBJ databases">
        <title>The Genome Sequence of Acinetobacter beijerinckii CIP 110307.</title>
        <authorList>
            <consortium name="The Broad Institute Genome Sequencing Platform"/>
            <consortium name="The Broad Institute Genome Sequencing Center for Infectious Disease"/>
            <person name="Cerqueira G."/>
            <person name="Feldgarden M."/>
            <person name="Courvalin P."/>
            <person name="Perichon B."/>
            <person name="Grillot-Courvalin C."/>
            <person name="Clermont D."/>
            <person name="Rocha E."/>
            <person name="Yoon E.-J."/>
            <person name="Nemec A."/>
            <person name="Walker B."/>
            <person name="Young S.K."/>
            <person name="Zeng Q."/>
            <person name="Gargeya S."/>
            <person name="Fitzgerald M."/>
            <person name="Haas B."/>
            <person name="Abouelleil A."/>
            <person name="Alvarado L."/>
            <person name="Arachchi H.M."/>
            <person name="Berlin A.M."/>
            <person name="Chapman S.B."/>
            <person name="Dewar J."/>
            <person name="Goldberg J."/>
            <person name="Griggs A."/>
            <person name="Gujja S."/>
            <person name="Hansen M."/>
            <person name="Howarth C."/>
            <person name="Imamovic A."/>
            <person name="Larimer J."/>
            <person name="McCowan C."/>
            <person name="Murphy C."/>
            <person name="Neiman D."/>
            <person name="Pearson M."/>
            <person name="Priest M."/>
            <person name="Roberts A."/>
            <person name="Saif S."/>
            <person name="Shea T."/>
            <person name="Sisk P."/>
            <person name="Sykes S."/>
            <person name="Wortman J."/>
            <person name="Nusbaum C."/>
            <person name="Birren B."/>
        </authorList>
    </citation>
    <scope>NUCLEOTIDE SEQUENCE [LARGE SCALE GENOMIC DNA]</scope>
    <source>
        <strain evidence="1 2">CIP 110307</strain>
    </source>
</reference>
<dbReference type="RefSeq" id="WP_005063362.1">
    <property type="nucleotide sequence ID" value="NZ_KB849767.1"/>
</dbReference>
<name>N9FDM3_9GAMM</name>
<dbReference type="PATRIC" id="fig|1217648.3.peg.3287"/>